<evidence type="ECO:0008006" key="6">
    <source>
        <dbReference type="Google" id="ProtNLM"/>
    </source>
</evidence>
<organism evidence="4 5">
    <name type="scientific">Nitrosospira multiformis</name>
    <dbReference type="NCBI Taxonomy" id="1231"/>
    <lineage>
        <taxon>Bacteria</taxon>
        <taxon>Pseudomonadati</taxon>
        <taxon>Pseudomonadota</taxon>
        <taxon>Betaproteobacteria</taxon>
        <taxon>Nitrosomonadales</taxon>
        <taxon>Nitrosomonadaceae</taxon>
        <taxon>Nitrosospira</taxon>
    </lineage>
</organism>
<keyword evidence="1" id="KW-0732">Signal</keyword>
<dbReference type="RefSeq" id="WP_074745388.1">
    <property type="nucleotide sequence ID" value="NZ_FOCT01000004.1"/>
</dbReference>
<dbReference type="Pfam" id="PF07995">
    <property type="entry name" value="GSDH"/>
    <property type="match status" value="1"/>
</dbReference>
<dbReference type="InterPro" id="IPR013424">
    <property type="entry name" value="Ice-binding_C"/>
</dbReference>
<evidence type="ECO:0000259" key="3">
    <source>
        <dbReference type="Pfam" id="PF07995"/>
    </source>
</evidence>
<feature type="chain" id="PRO_5010198361" description="Secreted protein with PEP-CTERM sorting signal" evidence="1">
    <location>
        <begin position="25"/>
        <end position="432"/>
    </location>
</feature>
<dbReference type="Gene3D" id="2.120.10.30">
    <property type="entry name" value="TolB, C-terminal domain"/>
    <property type="match status" value="1"/>
</dbReference>
<dbReference type="InterPro" id="IPR011041">
    <property type="entry name" value="Quinoprot_gluc/sorb_DH_b-prop"/>
</dbReference>
<gene>
    <name evidence="4" type="ORF">SAMN05216404_104140</name>
</gene>
<evidence type="ECO:0000259" key="2">
    <source>
        <dbReference type="Pfam" id="PF07589"/>
    </source>
</evidence>
<evidence type="ECO:0000256" key="1">
    <source>
        <dbReference type="SAM" id="SignalP"/>
    </source>
</evidence>
<protein>
    <recommendedName>
        <fullName evidence="6">Secreted protein with PEP-CTERM sorting signal</fullName>
    </recommendedName>
</protein>
<dbReference type="InterPro" id="IPR011042">
    <property type="entry name" value="6-blade_b-propeller_TolB-like"/>
</dbReference>
<dbReference type="EMBL" id="FOCT01000004">
    <property type="protein sequence ID" value="SEN40664.1"/>
    <property type="molecule type" value="Genomic_DNA"/>
</dbReference>
<accession>A0A1H8GA75</accession>
<dbReference type="SUPFAM" id="SSF50952">
    <property type="entry name" value="Soluble quinoprotein glucose dehydrogenase"/>
    <property type="match status" value="1"/>
</dbReference>
<dbReference type="PANTHER" id="PTHR19328:SF75">
    <property type="entry name" value="ALDOSE SUGAR DEHYDROGENASE YLII"/>
    <property type="match status" value="1"/>
</dbReference>
<sequence>MIKPFSALLALVFATGLGAPAAFAQLQTRIVASGLDRPLFATSPAGDSRLFIVEQGGLIKILQNGTVQPTPFLDLSDSVNTEGERGLLGMAFDPNFASNRRFYVDYIDKTSLNTVVATYQVSATQPNVADITSRQTVLTVQQPEFSNHKAGWLGFRPGESGNLYIATGDGGFRDDPGNRAQNLSSNLGKILRVDVSSDRLPNDPTQYGYAIPDGNVAGGNPEINPEIYAYGLRNPFRDSFDRENGTFYIGDVGQNAREEIDIGAAGANYGWRKFEGTLENFPNDPQISNHTPPIFEYNHTADGASVIGGYVYRGSEIPGLEGTYFFADFVNDKVMSFRFTGSGITDLTDRTAELLSPTGISGNITSFGEDASGNLYLVSLNGQVGQIALIPEPASYAMMLGGMGLIGVWARRKRKLESGTYANLPDRRMHYR</sequence>
<dbReference type="Pfam" id="PF07589">
    <property type="entry name" value="PEP-CTERM"/>
    <property type="match status" value="1"/>
</dbReference>
<feature type="domain" description="Ice-binding protein C-terminal" evidence="2">
    <location>
        <begin position="390"/>
        <end position="414"/>
    </location>
</feature>
<feature type="domain" description="Glucose/Sorbosone dehydrogenase" evidence="3">
    <location>
        <begin position="41"/>
        <end position="379"/>
    </location>
</feature>
<dbReference type="Proteomes" id="UP000183898">
    <property type="component" value="Unassembled WGS sequence"/>
</dbReference>
<dbReference type="AlphaFoldDB" id="A0A1H8GA75"/>
<feature type="signal peptide" evidence="1">
    <location>
        <begin position="1"/>
        <end position="24"/>
    </location>
</feature>
<dbReference type="InterPro" id="IPR012938">
    <property type="entry name" value="Glc/Sorbosone_DH"/>
</dbReference>
<dbReference type="NCBIfam" id="TIGR02595">
    <property type="entry name" value="PEP_CTERM"/>
    <property type="match status" value="1"/>
</dbReference>
<evidence type="ECO:0000313" key="4">
    <source>
        <dbReference type="EMBL" id="SEN40664.1"/>
    </source>
</evidence>
<proteinExistence type="predicted"/>
<reference evidence="4 5" key="1">
    <citation type="submission" date="2016-10" db="EMBL/GenBank/DDBJ databases">
        <authorList>
            <person name="de Groot N.N."/>
        </authorList>
    </citation>
    <scope>NUCLEOTIDE SEQUENCE [LARGE SCALE GENOMIC DNA]</scope>
    <source>
        <strain evidence="4 5">Nl18</strain>
    </source>
</reference>
<dbReference type="PANTHER" id="PTHR19328">
    <property type="entry name" value="HEDGEHOG-INTERACTING PROTEIN"/>
    <property type="match status" value="1"/>
</dbReference>
<name>A0A1H8GA75_9PROT</name>
<evidence type="ECO:0000313" key="5">
    <source>
        <dbReference type="Proteomes" id="UP000183898"/>
    </source>
</evidence>